<keyword evidence="1" id="KW-0472">Membrane</keyword>
<dbReference type="EMBL" id="OKRB01000081">
    <property type="protein sequence ID" value="SPE19795.1"/>
    <property type="molecule type" value="Genomic_DNA"/>
</dbReference>
<dbReference type="Proteomes" id="UP000239735">
    <property type="component" value="Unassembled WGS sequence"/>
</dbReference>
<feature type="transmembrane region" description="Helical" evidence="1">
    <location>
        <begin position="45"/>
        <end position="70"/>
    </location>
</feature>
<reference evidence="3" key="1">
    <citation type="submission" date="2018-02" db="EMBL/GenBank/DDBJ databases">
        <authorList>
            <person name="Hausmann B."/>
        </authorList>
    </citation>
    <scope>NUCLEOTIDE SEQUENCE [LARGE SCALE GENOMIC DNA]</scope>
    <source>
        <strain evidence="3">Peat soil MAG SbA5</strain>
    </source>
</reference>
<evidence type="ECO:0000256" key="1">
    <source>
        <dbReference type="SAM" id="Phobius"/>
    </source>
</evidence>
<organism evidence="2 3">
    <name type="scientific">Candidatus Sulfuritelmatomonas gaucii</name>
    <dbReference type="NCBI Taxonomy" id="2043161"/>
    <lineage>
        <taxon>Bacteria</taxon>
        <taxon>Pseudomonadati</taxon>
        <taxon>Acidobacteriota</taxon>
        <taxon>Terriglobia</taxon>
        <taxon>Terriglobales</taxon>
        <taxon>Acidobacteriaceae</taxon>
        <taxon>Candidatus Sulfuritelmatomonas</taxon>
    </lineage>
</organism>
<feature type="transmembrane region" description="Helical" evidence="1">
    <location>
        <begin position="132"/>
        <end position="149"/>
    </location>
</feature>
<feature type="transmembrane region" description="Helical" evidence="1">
    <location>
        <begin position="156"/>
        <end position="180"/>
    </location>
</feature>
<feature type="transmembrane region" description="Helical" evidence="1">
    <location>
        <begin position="12"/>
        <end position="33"/>
    </location>
</feature>
<feature type="transmembrane region" description="Helical" evidence="1">
    <location>
        <begin position="200"/>
        <end position="216"/>
    </location>
</feature>
<dbReference type="OrthoDB" id="128857at2"/>
<evidence type="ECO:0000313" key="3">
    <source>
        <dbReference type="Proteomes" id="UP000239735"/>
    </source>
</evidence>
<keyword evidence="1" id="KW-0812">Transmembrane</keyword>
<keyword evidence="1" id="KW-1133">Transmembrane helix</keyword>
<name>A0A2N9LA03_9BACT</name>
<sequence length="533" mass="57410">MMIWHIFKKDWHLLRLFGLAVAALPFAIAVVHFKMGHQFEENEALSSLLLLLELMLYFGVAMLTAVLVHLDGLVSARQDWLARPVRRRDLLAAKLLFLLLVAQLPLLVANLAGGLIDGFTFSACFSSALTENLYFLLGFTLPILAFVSLTRNLTEALGGAFAIFIAVIGLEFVIAAWNGGNPLGPTAETGVAWIPQTERLLIYLAAAVAILGLQYFRRDARVSRYVLGAAVVLCLITQALPWRAAYRLQKALSHAPDVSAAIAVQFDPALGTLHSPVSSDPDPRAKVQMGTTSLRAPEESAEIDIPLAVSGLPSGTILKIDRAETHLVDANGREGKSISPAGEAGGFEVSNDPAVQGPVISFEPLHVRARILSQLKTSSVTLQVDYSATVLRLVSTSALPALDADQHLPNVGWCKTKLNDSRTAIEVRCLAAGSEPECGTILLANPASGAHNPVIHGCLNDYSPYFGRYKPPDILMREGANLNFRDSAGLVSYPVDGSQIGSAQVLIKSYAAVDHFSTRLVIPSIRLADWSAR</sequence>
<accession>A0A2N9LA03</accession>
<gene>
    <name evidence="2" type="ORF">SBA5_250025</name>
</gene>
<feature type="transmembrane region" description="Helical" evidence="1">
    <location>
        <begin position="91"/>
        <end position="112"/>
    </location>
</feature>
<proteinExistence type="predicted"/>
<protein>
    <submittedName>
        <fullName evidence="2">Uncharacterized protein</fullName>
    </submittedName>
</protein>
<evidence type="ECO:0000313" key="2">
    <source>
        <dbReference type="EMBL" id="SPE19795.1"/>
    </source>
</evidence>
<feature type="transmembrane region" description="Helical" evidence="1">
    <location>
        <begin position="225"/>
        <end position="244"/>
    </location>
</feature>
<dbReference type="AlphaFoldDB" id="A0A2N9LA03"/>